<dbReference type="OrthoDB" id="10425684at2759"/>
<reference evidence="1 2" key="1">
    <citation type="submission" date="2015-01" db="EMBL/GenBank/DDBJ databases">
        <title>Evolution of Trichinella species and genotypes.</title>
        <authorList>
            <person name="Korhonen P.K."/>
            <person name="Edoardo P."/>
            <person name="Giuseppe L.R."/>
            <person name="Gasser R.B."/>
        </authorList>
    </citation>
    <scope>NUCLEOTIDE SEQUENCE [LARGE SCALE GENOMIC DNA]</scope>
    <source>
        <strain evidence="1">ISS1029</strain>
    </source>
</reference>
<dbReference type="Proteomes" id="UP000055024">
    <property type="component" value="Unassembled WGS sequence"/>
</dbReference>
<comment type="caution">
    <text evidence="1">The sequence shown here is derived from an EMBL/GenBank/DDBJ whole genome shotgun (WGS) entry which is preliminary data.</text>
</comment>
<sequence>MDDVCVFVSSELEIPAKGESKPSYNDIVQLYKHSFMQMQYTIATVLQKINKLKCFKSTINLSFESFIFKWRVDFMSIAKIAWRKEV</sequence>
<keyword evidence="2" id="KW-1185">Reference proteome</keyword>
<accession>A0A0V1H272</accession>
<protein>
    <submittedName>
        <fullName evidence="1">Uncharacterized protein</fullName>
    </submittedName>
</protein>
<proteinExistence type="predicted"/>
<dbReference type="AlphaFoldDB" id="A0A0V1H272"/>
<gene>
    <name evidence="1" type="ORF">T11_9769</name>
</gene>
<evidence type="ECO:0000313" key="1">
    <source>
        <dbReference type="EMBL" id="KRZ04180.1"/>
    </source>
</evidence>
<name>A0A0V1H272_9BILA</name>
<dbReference type="EMBL" id="JYDP01000171">
    <property type="protein sequence ID" value="KRZ04180.1"/>
    <property type="molecule type" value="Genomic_DNA"/>
</dbReference>
<evidence type="ECO:0000313" key="2">
    <source>
        <dbReference type="Proteomes" id="UP000055024"/>
    </source>
</evidence>
<organism evidence="1 2">
    <name type="scientific">Trichinella zimbabwensis</name>
    <dbReference type="NCBI Taxonomy" id="268475"/>
    <lineage>
        <taxon>Eukaryota</taxon>
        <taxon>Metazoa</taxon>
        <taxon>Ecdysozoa</taxon>
        <taxon>Nematoda</taxon>
        <taxon>Enoplea</taxon>
        <taxon>Dorylaimia</taxon>
        <taxon>Trichinellida</taxon>
        <taxon>Trichinellidae</taxon>
        <taxon>Trichinella</taxon>
    </lineage>
</organism>